<proteinExistence type="predicted"/>
<dbReference type="Proteomes" id="UP000272117">
    <property type="component" value="Unassembled WGS sequence"/>
</dbReference>
<dbReference type="EMBL" id="RJJD01000002">
    <property type="protein sequence ID" value="RNI30525.1"/>
    <property type="molecule type" value="Genomic_DNA"/>
</dbReference>
<dbReference type="Pfam" id="PF14121">
    <property type="entry name" value="Porin_10"/>
    <property type="match status" value="1"/>
</dbReference>
<dbReference type="OrthoDB" id="1489309at2"/>
<sequence length="668" mass="77256">MGTFKGFRFKFLILDVTYKKLLAAAILVWLGTFPQAHAQILNDSTKAIYGSATTLVLYEADIFKGNLTPSRIDTSLTRLPNFRYWYYDTTLQQNLGNVGTASQPLFWRMPTQLGNRLGRNAFDPYAVNPSTIPYYDTKSPYTFLNFTQGSLGEQIFRAKHTRNVSANWNVGIGYERVGAERQIGSIGAGRDAFVSHYGLQAFTHYYSKNNRYRIMANYSQTSHEQIELGGIQPEGDDLIDSLFDYKDEAVWLQRASSEEKRHNFHATQWYKLLGPGLQLYHTVDVNSQTNSYSDQQLPYESADGGNEEQQTLKFYPRARLDNTRTYDDSYFKQVENTFGVMGSGKLFVYRAYAKRRDGSYEVTAEGVNRVRRVGQEDTLVYYVQRQKRTIADNFIGGEAQFRLKNDIYVTTDAEFQVGGGDYRINAQARYRYLSLRQTRSSYSPTLLQRVFISNHFEWYRDFENIQANQTAATLEAGYKNHYLNGQLQFTNLRNYVYYQDSVNNDDSEWATPAQVAGNTNLVQASLRYKLNVKSFVFDNTVYYNKVTGENVIRMPEWYVNSKAYVQGPMFKNAIYVQTGLEVNWHSSYYADGYMPVTQQFHLQNNFLVTRYPTLDVFLNTDIKTVNLFLKASNVNTVVRSWEQGYFATPYYVANPFSFIFGLHWNFYD</sequence>
<accession>A0A3M9MZF8</accession>
<dbReference type="AlphaFoldDB" id="A0A3M9MZF8"/>
<evidence type="ECO:0000313" key="1">
    <source>
        <dbReference type="EMBL" id="RNI30525.1"/>
    </source>
</evidence>
<keyword evidence="2" id="KW-1185">Reference proteome</keyword>
<name>A0A3M9MZF8_9BACT</name>
<protein>
    <recommendedName>
        <fullName evidence="3">Porin</fullName>
    </recommendedName>
</protein>
<evidence type="ECO:0000313" key="2">
    <source>
        <dbReference type="Proteomes" id="UP000272117"/>
    </source>
</evidence>
<comment type="caution">
    <text evidence="1">The sequence shown here is derived from an EMBL/GenBank/DDBJ whole genome shotgun (WGS) entry which is preliminary data.</text>
</comment>
<organism evidence="1 2">
    <name type="scientific">Rufibacter latericius</name>
    <dbReference type="NCBI Taxonomy" id="2487040"/>
    <lineage>
        <taxon>Bacteria</taxon>
        <taxon>Pseudomonadati</taxon>
        <taxon>Bacteroidota</taxon>
        <taxon>Cytophagia</taxon>
        <taxon>Cytophagales</taxon>
        <taxon>Hymenobacteraceae</taxon>
        <taxon>Rufibacter</taxon>
    </lineage>
</organism>
<reference evidence="1 2" key="1">
    <citation type="submission" date="2018-11" db="EMBL/GenBank/DDBJ databases">
        <title>Rufibacter latericius sp. nov., isolated from water in Baiyang Lake.</title>
        <authorList>
            <person name="Yang Y."/>
        </authorList>
    </citation>
    <scope>NUCLEOTIDE SEQUENCE [LARGE SCALE GENOMIC DNA]</scope>
    <source>
        <strain evidence="1 2">R-22-1c-1</strain>
    </source>
</reference>
<dbReference type="InterPro" id="IPR025631">
    <property type="entry name" value="Porin_10"/>
</dbReference>
<evidence type="ECO:0008006" key="3">
    <source>
        <dbReference type="Google" id="ProtNLM"/>
    </source>
</evidence>
<gene>
    <name evidence="1" type="ORF">EFB08_04520</name>
</gene>